<keyword evidence="1" id="KW-0802">TPR repeat</keyword>
<evidence type="ECO:0000256" key="1">
    <source>
        <dbReference type="PROSITE-ProRule" id="PRU00339"/>
    </source>
</evidence>
<dbReference type="InterPro" id="IPR058900">
    <property type="entry name" value="TTC28_C"/>
</dbReference>
<feature type="compositionally biased region" description="Low complexity" evidence="3">
    <location>
        <begin position="1407"/>
        <end position="1423"/>
    </location>
</feature>
<evidence type="ECO:0000256" key="2">
    <source>
        <dbReference type="SAM" id="Coils"/>
    </source>
</evidence>
<evidence type="ECO:0000259" key="4">
    <source>
        <dbReference type="Pfam" id="PF12770"/>
    </source>
</evidence>
<feature type="compositionally biased region" description="Gly residues" evidence="3">
    <location>
        <begin position="1953"/>
        <end position="1968"/>
    </location>
</feature>
<dbReference type="FunFam" id="1.25.40.10:FF:000040">
    <property type="entry name" value="Tetratricopeptide repeat domain 28"/>
    <property type="match status" value="1"/>
</dbReference>
<dbReference type="Proteomes" id="UP001318040">
    <property type="component" value="Chromosome 5"/>
</dbReference>
<dbReference type="RefSeq" id="XP_032803286.1">
    <property type="nucleotide sequence ID" value="XM_032947395.1"/>
</dbReference>
<feature type="coiled-coil region" evidence="2">
    <location>
        <begin position="972"/>
        <end position="1002"/>
    </location>
</feature>
<proteinExistence type="predicted"/>
<feature type="region of interest" description="Disordered" evidence="3">
    <location>
        <begin position="2316"/>
        <end position="2343"/>
    </location>
</feature>
<reference evidence="7" key="1">
    <citation type="submission" date="2025-08" db="UniProtKB">
        <authorList>
            <consortium name="RefSeq"/>
        </authorList>
    </citation>
    <scope>IDENTIFICATION</scope>
    <source>
        <tissue evidence="7">Sperm</tissue>
    </source>
</reference>
<feature type="compositionally biased region" description="Low complexity" evidence="3">
    <location>
        <begin position="1624"/>
        <end position="1651"/>
    </location>
</feature>
<feature type="compositionally biased region" description="Pro residues" evidence="3">
    <location>
        <begin position="2551"/>
        <end position="2561"/>
    </location>
</feature>
<feature type="compositionally biased region" description="Low complexity" evidence="3">
    <location>
        <begin position="1378"/>
        <end position="1395"/>
    </location>
</feature>
<feature type="repeat" description="TPR" evidence="1">
    <location>
        <begin position="1080"/>
        <end position="1113"/>
    </location>
</feature>
<feature type="repeat" description="TPR" evidence="1">
    <location>
        <begin position="594"/>
        <end position="627"/>
    </location>
</feature>
<feature type="region of interest" description="Disordered" evidence="3">
    <location>
        <begin position="1201"/>
        <end position="1251"/>
    </location>
</feature>
<dbReference type="SUPFAM" id="SSF48452">
    <property type="entry name" value="TPR-like"/>
    <property type="match status" value="7"/>
</dbReference>
<name>A0AAJ7WMK3_PETMA</name>
<sequence length="2638" mass="275394">MERLKLRASAAGAAAAAAAEEEDCDPPDAESGAGGDADVALPCTSSTGTTVPGGKGALAERVRAAGVACQAGDFAGAVRLYGEAVVMSPQNCALYCNRSAALARMGQHQRALQDAETAQRINPRFPKAYFRQGLALQYLGRHADALAAFASGLAQDAKSLQLLVGMVEAAMKSPLRGSLGPTYERLQKMRLDKSPFVVVSVIGQELLASGEHRASVVVLEAALSIGSCSLKLRGSVFSALSSAYWALGQPHKAIAYMQQDLQVAKALGDPAGECRALANLGAAHFSQGNYKEALNSHRLQLVVAMKQKNREGAAGALASLGHVYAALGDHPNSLASHKQCALLAQQAGDRLGEARQLGSMGAVYLAMGDSDSALECHARHLRLAQELEHPHEEARAHSNLGGTCHVRRDFSRALEHHARVLELAQELGDRAGEARAYAGLGHACRCLGDLPRAKQHHQRQLDVAIGLRHKAMEGRACSNLGIIHQMMGDYQTALKLHKAHLLIAKRVDDYAGQGRAYGNMGNAFSALGLHERAVAYHQLELRISTEVGERASQASTHGNLAVVYQALGAHDKALAHYSRHLCLARELGDGAAQARALSNLANFHASRGDFARAVPYYEQYLRVAAGELQDLEGEARASHNLGYAHYRLGEHRQAARCYRQHLGLAADLRDKPGQARALCNLGLAHAALGEVAQAEDCQRRFLELATELGDERARFRALGNLADVLLCRGDADGAAELYQKQLEAARAARDRGLEAAAHAGLGAAHGSVRRYDKSLACHTQELEACQEMGDVAGECRAQGHLGAVYTALGRYTVAFKCFDEQLELAQRLKDAGVEARAYGNLGITKMNMGLFEDAVGYFEQQLGSLQQLPEGSEALAERGRAYGNLGDCYEALGDFEEAAKYQEQALGAARGAGRTQEQARAYRGLANAHRAMGNLQQALVCLEKRLVAAHEAGDAGGCGQAYGELGALHAALARWDAALSCLQRQLSAARQAQDAAMELEASSALGSVCRRMGDHAASLSHHERELALAERAGDPRARARAHGNLGLTCEALGDARRAVGHHERQLSTAAQAHDGGADRAQAYLGLGRTHHALRQHAQAVSYLKEGLKLVEQLSRRDEEARIRHCLGLALWAGGNLEEAQHQLYAGCTLLEGLCRGASFPSGGGGDAQLSLSQLHASSCQALQRVLVTLGRPGEALVAAERARSLAERQGQGSGGPRLAAPSSASPGTPRSPGTPERGERPGSPVPPPPSLERLLEAVGTQRGLVLYFSIAAGYLYSWLLAPNEGVRRFHASRLVKEAEGEALGPADADGLQSQCGVALEGHVTAARAALGAEAVAASRSGGDSESASEVGDTPDEESGPPRSLTQDSTLSRRGRVCTRASAASRSLSPRASATPPSSPPGPPSPPDASAGPSSPALSPLSGTRSRSVGRATTVAGSKRGGKDPLAFLYDLLIAPMEGMLGTEEPRELVLVLDAELFLVPFALLRSDACGEFLCERFSLRAVPSLGALTHRPQVRPQGSAAASVSALVVGDPWLPSSARARWRWPPLPSARDQASVVAHAAGCRPLVGHAATKSAVLDAACAAECLHFCTHVSWKLSALVLSPRACQESGATAATGPNGSQRSGARAAGAGNASGAAVGAGGPDAAEGEAGNVDGAHEAPVPGTVYGGGSLDELAPDAPPAGEFLLTAGEVASLRLAARLVVLSWPRECCAPLVPGGFVGLAKAFLAAGCRCVLASLWPTPAAAARVLMQAFYSALMEGVRASVALRDAMRAVQAQAQFSHPSNWAGFVLIGRDVRLNSPSALVRRALLQILQWPDRARDALRVLLHLVEKSLQRIQRGQANSMYTSQQSVENKVHGVAGWQGLLTAIGFRLEPPANGLPAAVFFPLADPAHRLQHCSTTMQALLGLPHPAFYALSKLTRAEEVGEQLVQLAAVAIVALVRHTLKQLSDGAEQDGGGGGGGGGTGKTGGSTDTPAGGTAAQPARVAVKLWQTPGCHELLAALGFDLCEVGKEEVLLRTSGQASRRCLQFSLHSLLALFDCSEAAKHSNLEGASSFESLASSEQTGMGPLSLRGCDPDDLGPPYGYGHMLPASDTISVYSLSSIASAPSCSSFCGDDAGGSGRALPPRSLFGHGRPKSLCSHPLLSPRLSHGRAFADASANGEQDCDAFSEMSSEMLDSLPGSPGSPLSPASYVPGTGSLQRGSCRREHGFASAPMSPRNGFAPSANSPFRRVQGAALGGTLGGTLGGGRRKLSAGSSLDMGDSDASGTEMSGAGSGSREPRLQQQQHKRMNPGELAQKILAETQTHMVAVGRLQRSAASLPGPTSPRSKSLSAPRGPSSIVTSETSAFSKLGGSATLRNLSSGASLPRSPAKPKPPERVSSLQKINSLTQLNKNLSSMFAHFHGAAERNPPVPTRGAGGAAGTDGRLAELHRMKLKYPSSPYSAHISNSPKNVSPGTGSVARHSPCSSDATPSPSHSAPGSLCVSPAKAVPPLGLVDNKVQAVHNLKTFHSSSWPCQQPGPCPPGVDAKTRRLAAGAARHAGSAGAEEPSASPPHDAPPRIPNSKSDTQLLAGLAARGAPPSGPEEVGGTPADTKKCSLKPPLVGRSGPFKTLTGSGMPFRRGQNALPGKRFFPASKC</sequence>
<dbReference type="PANTHER" id="PTHR10098">
    <property type="entry name" value="RAPSYN-RELATED"/>
    <property type="match status" value="1"/>
</dbReference>
<feature type="domain" description="TTC28 C-terminal" evidence="5">
    <location>
        <begin position="1907"/>
        <end position="2042"/>
    </location>
</feature>
<dbReference type="Pfam" id="PF13424">
    <property type="entry name" value="TPR_12"/>
    <property type="match status" value="9"/>
</dbReference>
<feature type="region of interest" description="Disordered" evidence="3">
    <location>
        <begin position="2441"/>
        <end position="2482"/>
    </location>
</feature>
<feature type="compositionally biased region" description="Polar residues" evidence="3">
    <location>
        <begin position="2465"/>
        <end position="2478"/>
    </location>
</feature>
<dbReference type="Gene3D" id="1.25.40.10">
    <property type="entry name" value="Tetratricopeptide repeat domain"/>
    <property type="match status" value="6"/>
</dbReference>
<dbReference type="GeneID" id="116939236"/>
<dbReference type="Pfam" id="PF12770">
    <property type="entry name" value="CHAT"/>
    <property type="match status" value="1"/>
</dbReference>
<evidence type="ECO:0000256" key="3">
    <source>
        <dbReference type="SAM" id="MobiDB-lite"/>
    </source>
</evidence>
<feature type="region of interest" description="Disordered" evidence="3">
    <location>
        <begin position="1949"/>
        <end position="1978"/>
    </location>
</feature>
<gene>
    <name evidence="7" type="primary">TTC28</name>
</gene>
<feature type="compositionally biased region" description="Low complexity" evidence="3">
    <location>
        <begin position="2570"/>
        <end position="2580"/>
    </location>
</feature>
<keyword evidence="6" id="KW-1185">Reference proteome</keyword>
<feature type="repeat" description="TPR" evidence="1">
    <location>
        <begin position="879"/>
        <end position="912"/>
    </location>
</feature>
<feature type="compositionally biased region" description="Polar residues" evidence="3">
    <location>
        <begin position="1609"/>
        <end position="1623"/>
    </location>
</feature>
<feature type="domain" description="CHAT" evidence="4">
    <location>
        <begin position="1444"/>
        <end position="1793"/>
    </location>
</feature>
<dbReference type="InterPro" id="IPR011990">
    <property type="entry name" value="TPR-like_helical_dom_sf"/>
</dbReference>
<evidence type="ECO:0000313" key="7">
    <source>
        <dbReference type="RefSeq" id="XP_032803286.1"/>
    </source>
</evidence>
<feature type="region of interest" description="Disordered" evidence="3">
    <location>
        <begin position="1336"/>
        <end position="1438"/>
    </location>
</feature>
<protein>
    <submittedName>
        <fullName evidence="7">Tetratricopeptide repeat protein 28 isoform X6</fullName>
    </submittedName>
</protein>
<evidence type="ECO:0000259" key="5">
    <source>
        <dbReference type="Pfam" id="PF26117"/>
    </source>
</evidence>
<dbReference type="Pfam" id="PF26117">
    <property type="entry name" value="TTC28_C"/>
    <property type="match status" value="1"/>
</dbReference>
<accession>A0AAJ7WMK3</accession>
<feature type="region of interest" description="Disordered" evidence="3">
    <location>
        <begin position="16"/>
        <end position="52"/>
    </location>
</feature>
<dbReference type="Pfam" id="PF13181">
    <property type="entry name" value="TPR_8"/>
    <property type="match status" value="1"/>
</dbReference>
<dbReference type="PROSITE" id="PS50005">
    <property type="entry name" value="TPR"/>
    <property type="match status" value="3"/>
</dbReference>
<feature type="region of interest" description="Disordered" evidence="3">
    <location>
        <begin position="2511"/>
        <end position="2638"/>
    </location>
</feature>
<feature type="region of interest" description="Disordered" evidence="3">
    <location>
        <begin position="2358"/>
        <end position="2381"/>
    </location>
</feature>
<keyword evidence="2" id="KW-0175">Coiled coil</keyword>
<feature type="compositionally biased region" description="Pro residues" evidence="3">
    <location>
        <begin position="1396"/>
        <end position="1406"/>
    </location>
</feature>
<feature type="region of interest" description="Disordered" evidence="3">
    <location>
        <begin position="2239"/>
        <end position="2290"/>
    </location>
</feature>
<dbReference type="InterPro" id="IPR019734">
    <property type="entry name" value="TPR_rpt"/>
</dbReference>
<organism evidence="6 7">
    <name type="scientific">Petromyzon marinus</name>
    <name type="common">Sea lamprey</name>
    <dbReference type="NCBI Taxonomy" id="7757"/>
    <lineage>
        <taxon>Eukaryota</taxon>
        <taxon>Metazoa</taxon>
        <taxon>Chordata</taxon>
        <taxon>Craniata</taxon>
        <taxon>Vertebrata</taxon>
        <taxon>Cyclostomata</taxon>
        <taxon>Hyperoartia</taxon>
        <taxon>Petromyzontiformes</taxon>
        <taxon>Petromyzontidae</taxon>
        <taxon>Petromyzon</taxon>
    </lineage>
</organism>
<feature type="compositionally biased region" description="Polar residues" evidence="3">
    <location>
        <begin position="2441"/>
        <end position="2457"/>
    </location>
</feature>
<feature type="compositionally biased region" description="Low complexity" evidence="3">
    <location>
        <begin position="2533"/>
        <end position="2550"/>
    </location>
</feature>
<dbReference type="FunFam" id="1.25.40.10:FF:001539">
    <property type="entry name" value="AGAP002648-PA"/>
    <property type="match status" value="1"/>
</dbReference>
<dbReference type="SMART" id="SM00028">
    <property type="entry name" value="TPR"/>
    <property type="match status" value="26"/>
</dbReference>
<dbReference type="Pfam" id="PF13176">
    <property type="entry name" value="TPR_7"/>
    <property type="match status" value="1"/>
</dbReference>
<feature type="compositionally biased region" description="Acidic residues" evidence="3">
    <location>
        <begin position="19"/>
        <end position="28"/>
    </location>
</feature>
<dbReference type="PANTHER" id="PTHR10098:SF108">
    <property type="entry name" value="TETRATRICOPEPTIDE REPEAT PROTEIN 28"/>
    <property type="match status" value="1"/>
</dbReference>
<dbReference type="CTD" id="23331"/>
<evidence type="ECO:0000313" key="6">
    <source>
        <dbReference type="Proteomes" id="UP001318040"/>
    </source>
</evidence>
<dbReference type="InterPro" id="IPR024983">
    <property type="entry name" value="CHAT_dom"/>
</dbReference>
<feature type="region of interest" description="Disordered" evidence="3">
    <location>
        <begin position="1609"/>
        <end position="1659"/>
    </location>
</feature>